<comment type="subcellular location">
    <subcellularLocation>
        <location evidence="1">Membrane</location>
        <topology evidence="1">Multi-pass membrane protein</topology>
    </subcellularLocation>
</comment>
<dbReference type="PANTHER" id="PTHR43829:SF9">
    <property type="entry name" value="AQUAPORIN-9"/>
    <property type="match status" value="1"/>
</dbReference>
<dbReference type="PROSITE" id="PS00221">
    <property type="entry name" value="MIP"/>
    <property type="match status" value="1"/>
</dbReference>
<dbReference type="Pfam" id="PF00230">
    <property type="entry name" value="MIP"/>
    <property type="match status" value="1"/>
</dbReference>
<evidence type="ECO:0000256" key="8">
    <source>
        <dbReference type="RuleBase" id="RU000477"/>
    </source>
</evidence>
<evidence type="ECO:0000313" key="11">
    <source>
        <dbReference type="RefSeq" id="XP_018027027.1"/>
    </source>
</evidence>
<name>A0A8B7PNX3_HYAAZ</name>
<dbReference type="GO" id="GO:0015250">
    <property type="term" value="F:water channel activity"/>
    <property type="evidence" value="ECO:0007669"/>
    <property type="project" value="TreeGrafter"/>
</dbReference>
<dbReference type="GO" id="GO:0015254">
    <property type="term" value="F:glycerol channel activity"/>
    <property type="evidence" value="ECO:0007669"/>
    <property type="project" value="TreeGrafter"/>
</dbReference>
<organism evidence="10 11">
    <name type="scientific">Hyalella azteca</name>
    <name type="common">Amphipod</name>
    <dbReference type="NCBI Taxonomy" id="294128"/>
    <lineage>
        <taxon>Eukaryota</taxon>
        <taxon>Metazoa</taxon>
        <taxon>Ecdysozoa</taxon>
        <taxon>Arthropoda</taxon>
        <taxon>Crustacea</taxon>
        <taxon>Multicrustacea</taxon>
        <taxon>Malacostraca</taxon>
        <taxon>Eumalacostraca</taxon>
        <taxon>Peracarida</taxon>
        <taxon>Amphipoda</taxon>
        <taxon>Senticaudata</taxon>
        <taxon>Talitrida</taxon>
        <taxon>Talitroidea</taxon>
        <taxon>Hyalellidae</taxon>
        <taxon>Hyalella</taxon>
    </lineage>
</organism>
<dbReference type="PRINTS" id="PR02019">
    <property type="entry name" value="AQUAPORIN7"/>
</dbReference>
<evidence type="ECO:0000256" key="2">
    <source>
        <dbReference type="ARBA" id="ARBA00006175"/>
    </source>
</evidence>
<comment type="similarity">
    <text evidence="2 8">Belongs to the MIP/aquaporin (TC 1.A.8) family.</text>
</comment>
<keyword evidence="5 9" id="KW-1133">Transmembrane helix</keyword>
<evidence type="ECO:0000313" key="10">
    <source>
        <dbReference type="Proteomes" id="UP000694843"/>
    </source>
</evidence>
<dbReference type="CDD" id="cd00333">
    <property type="entry name" value="MIP"/>
    <property type="match status" value="1"/>
</dbReference>
<evidence type="ECO:0000256" key="5">
    <source>
        <dbReference type="ARBA" id="ARBA00022989"/>
    </source>
</evidence>
<keyword evidence="4 8" id="KW-0812">Transmembrane</keyword>
<evidence type="ECO:0000256" key="6">
    <source>
        <dbReference type="ARBA" id="ARBA00023136"/>
    </source>
</evidence>
<keyword evidence="3 8" id="KW-0813">Transport</keyword>
<dbReference type="NCBIfam" id="TIGR00861">
    <property type="entry name" value="MIP"/>
    <property type="match status" value="1"/>
</dbReference>
<dbReference type="InterPro" id="IPR000425">
    <property type="entry name" value="MIP"/>
</dbReference>
<keyword evidence="6 9" id="KW-0472">Membrane</keyword>
<feature type="transmembrane region" description="Helical" evidence="9">
    <location>
        <begin position="194"/>
        <end position="217"/>
    </location>
</feature>
<feature type="transmembrane region" description="Helical" evidence="9">
    <location>
        <begin position="24"/>
        <end position="46"/>
    </location>
</feature>
<feature type="transmembrane region" description="Helical" evidence="9">
    <location>
        <begin position="58"/>
        <end position="79"/>
    </location>
</feature>
<dbReference type="PRINTS" id="PR00783">
    <property type="entry name" value="MINTRINSICP"/>
</dbReference>
<evidence type="ECO:0000256" key="9">
    <source>
        <dbReference type="SAM" id="Phobius"/>
    </source>
</evidence>
<keyword evidence="10" id="KW-1185">Reference proteome</keyword>
<dbReference type="OMA" id="ILCVEAH"/>
<dbReference type="Proteomes" id="UP000694843">
    <property type="component" value="Unplaced"/>
</dbReference>
<dbReference type="InterPro" id="IPR023271">
    <property type="entry name" value="Aquaporin-like"/>
</dbReference>
<reference evidence="11" key="1">
    <citation type="submission" date="2025-08" db="UniProtKB">
        <authorList>
            <consortium name="RefSeq"/>
        </authorList>
    </citation>
    <scope>IDENTIFICATION</scope>
    <source>
        <tissue evidence="11">Whole organism</tissue>
    </source>
</reference>
<dbReference type="InterPro" id="IPR022357">
    <property type="entry name" value="MIP_CS"/>
</dbReference>
<dbReference type="SUPFAM" id="SSF81338">
    <property type="entry name" value="Aquaporin-like"/>
    <property type="match status" value="1"/>
</dbReference>
<proteinExistence type="inferred from homology"/>
<dbReference type="Gene3D" id="1.20.1080.10">
    <property type="entry name" value="Glycerol uptake facilitator protein"/>
    <property type="match status" value="1"/>
</dbReference>
<dbReference type="InterPro" id="IPR050363">
    <property type="entry name" value="MIP/Aquaporin"/>
</dbReference>
<dbReference type="AlphaFoldDB" id="A0A8B7PNX3"/>
<comment type="function">
    <text evidence="7">Aquaglyceroporin that may modulate the water content and osmolytes during anhydrobiosis.</text>
</comment>
<dbReference type="RefSeq" id="XP_018027027.1">
    <property type="nucleotide sequence ID" value="XM_018171538.2"/>
</dbReference>
<sequence>MTTFGVMEKFSAVAAIKNEAIREFLAELIGTFVLVMMGNCAVAQVVMAEGGSFLSINMGYAVAVTLGVMVSGGVSGGHINPAVSVALAVFGKFPWAKVPIFIVAQYTGAFLGAFMVFLVYRNALDAFDPGRTLASAGIFATYPGSVVNSTGEVVDNFLYSGNGMADQVVGTAMLLLCVCAITDPRNMGIPKPMIPAAVGTVVLGIGLSLGLNCGYAINPARDLGPRLFTLVAGWGAEPFTAMTADGVTWWWIPVVGPHLGLRGRMVFLSKLDNGSLKTHV</sequence>
<gene>
    <name evidence="11" type="primary">LOC108682383</name>
</gene>
<feature type="transmembrane region" description="Helical" evidence="9">
    <location>
        <begin position="100"/>
        <end position="120"/>
    </location>
</feature>
<accession>A0A8B7PNX3</accession>
<dbReference type="OrthoDB" id="3222at2759"/>
<evidence type="ECO:0000256" key="1">
    <source>
        <dbReference type="ARBA" id="ARBA00004141"/>
    </source>
</evidence>
<evidence type="ECO:0000256" key="4">
    <source>
        <dbReference type="ARBA" id="ARBA00022692"/>
    </source>
</evidence>
<dbReference type="GeneID" id="108682383"/>
<dbReference type="PANTHER" id="PTHR43829">
    <property type="entry name" value="AQUAPORIN OR AQUAGLYCEROPORIN RELATED"/>
    <property type="match status" value="1"/>
</dbReference>
<evidence type="ECO:0000256" key="3">
    <source>
        <dbReference type="ARBA" id="ARBA00022448"/>
    </source>
</evidence>
<dbReference type="KEGG" id="hazt:108682383"/>
<evidence type="ECO:0000256" key="7">
    <source>
        <dbReference type="ARBA" id="ARBA00045280"/>
    </source>
</evidence>
<protein>
    <submittedName>
        <fullName evidence="11">Aquaporin-10-like</fullName>
    </submittedName>
</protein>
<dbReference type="GO" id="GO:0016323">
    <property type="term" value="C:basolateral plasma membrane"/>
    <property type="evidence" value="ECO:0007669"/>
    <property type="project" value="TreeGrafter"/>
</dbReference>